<dbReference type="OMA" id="NECRFRS"/>
<keyword evidence="6" id="KW-1185">Reference proteome</keyword>
<dbReference type="PANTHER" id="PTHR12972">
    <property type="entry name" value="DOWNSTREAM NEIGHBOR OF SON"/>
    <property type="match status" value="1"/>
</dbReference>
<dbReference type="GO" id="GO:0033260">
    <property type="term" value="P:nuclear DNA replication"/>
    <property type="evidence" value="ECO:0007669"/>
    <property type="project" value="TreeGrafter"/>
</dbReference>
<dbReference type="GO" id="GO:0005634">
    <property type="term" value="C:nucleus"/>
    <property type="evidence" value="ECO:0007669"/>
    <property type="project" value="UniProtKB-SubCell"/>
</dbReference>
<keyword evidence="3" id="KW-0539">Nucleus</keyword>
<evidence type="ECO:0000256" key="2">
    <source>
        <dbReference type="ARBA" id="ARBA00022473"/>
    </source>
</evidence>
<comment type="subcellular location">
    <subcellularLocation>
        <location evidence="1">Nucleus</location>
    </subcellularLocation>
</comment>
<dbReference type="EnsemblPlants" id="Kaladp0087s0100.1.v1.1">
    <property type="protein sequence ID" value="Kaladp0087s0100.1.v1.1"/>
    <property type="gene ID" value="Kaladp0087s0100.v1.1"/>
</dbReference>
<dbReference type="EnsemblPlants" id="Kaladp0087s0100.3.v1.1">
    <property type="protein sequence ID" value="Kaladp0087s0100.3.v1.1"/>
    <property type="gene ID" value="Kaladp0087s0100.v1.1"/>
</dbReference>
<sequence>MAKVVTRPNISVESLQFGGGGQMKRKTPSQLRGEQLKRKKIIEIVDESAAPLVNSFKGFTGFKKPDLPNNPKYIDTRLGDVYQVKKSRLHLLSGNGSAKKQENLPLEKNCSAKNYPILLGVAAKEQPAIRGGKPLTFSEDATEDCVQGCAAADKCNESTFRSVAELSLGNGKFHGQTVVNMDKALKGLVASNPPALSSVPSDSSELHGNRISMNSINFCPELIVPGQKTPLDLTLKTYMRVVSSSSVSWFHRSIMGSTYNGMTQFFMQKGDFVNQEVDLLPGSSSQSQISKSKALCSWVYPQSSLPPSVISAFTLSAADGVGMDFLSKRQSAWEDAFRSLYYMLRKNACNIFYVCTAQFVVMFASSAGKGKAKSSCNAYMSKSTRGLRSLLKEHDVCFSMPLCPNRMEEATVEDLVELSEIEKQNLGQVHLLLYVFYIRRSMKTGSILPLVANLRVGESIRLKPNRIINSVNRPK</sequence>
<dbReference type="InterPro" id="IPR024861">
    <property type="entry name" value="Donson"/>
</dbReference>
<evidence type="ECO:0000256" key="3">
    <source>
        <dbReference type="ARBA" id="ARBA00023242"/>
    </source>
</evidence>
<dbReference type="Gramene" id="Kaladp0087s0100.3.v1.1">
    <property type="protein sequence ID" value="Kaladp0087s0100.3.v1.1"/>
    <property type="gene ID" value="Kaladp0087s0100.v1.1"/>
</dbReference>
<dbReference type="Proteomes" id="UP000594263">
    <property type="component" value="Unplaced"/>
</dbReference>
<keyword evidence="2" id="KW-0217">Developmental protein</keyword>
<evidence type="ECO:0000256" key="4">
    <source>
        <dbReference type="ARBA" id="ARBA00025806"/>
    </source>
</evidence>
<dbReference type="AlphaFoldDB" id="A0A7N0UW83"/>
<evidence type="ECO:0000313" key="6">
    <source>
        <dbReference type="Proteomes" id="UP000594263"/>
    </source>
</evidence>
<reference evidence="5" key="1">
    <citation type="submission" date="2021-01" db="UniProtKB">
        <authorList>
            <consortium name="EnsemblPlants"/>
        </authorList>
    </citation>
    <scope>IDENTIFICATION</scope>
</reference>
<name>A0A7N0UW83_KALFE</name>
<evidence type="ECO:0000313" key="5">
    <source>
        <dbReference type="EnsemblPlants" id="Kaladp0087s0100.1.v1.1"/>
    </source>
</evidence>
<dbReference type="Gramene" id="Kaladp0087s0100.1.v1.1">
    <property type="protein sequence ID" value="Kaladp0087s0100.1.v1.1"/>
    <property type="gene ID" value="Kaladp0087s0100.v1.1"/>
</dbReference>
<protein>
    <recommendedName>
        <fullName evidence="7">Protein downstream neighbor of Son</fullName>
    </recommendedName>
</protein>
<dbReference type="PANTHER" id="PTHR12972:SF0">
    <property type="entry name" value="PROTEIN DOWNSTREAM NEIGHBOR OF SON"/>
    <property type="match status" value="1"/>
</dbReference>
<accession>A0A7N0UW83</accession>
<evidence type="ECO:0000256" key="1">
    <source>
        <dbReference type="ARBA" id="ARBA00004123"/>
    </source>
</evidence>
<dbReference type="PRINTS" id="PR02064">
    <property type="entry name" value="DONSON"/>
</dbReference>
<comment type="similarity">
    <text evidence="4">Belongs to the DONSON family.</text>
</comment>
<organism evidence="5 6">
    <name type="scientific">Kalanchoe fedtschenkoi</name>
    <name type="common">Lavender scallops</name>
    <name type="synonym">South American air plant</name>
    <dbReference type="NCBI Taxonomy" id="63787"/>
    <lineage>
        <taxon>Eukaryota</taxon>
        <taxon>Viridiplantae</taxon>
        <taxon>Streptophyta</taxon>
        <taxon>Embryophyta</taxon>
        <taxon>Tracheophyta</taxon>
        <taxon>Spermatophyta</taxon>
        <taxon>Magnoliopsida</taxon>
        <taxon>eudicotyledons</taxon>
        <taxon>Gunneridae</taxon>
        <taxon>Pentapetalae</taxon>
        <taxon>Saxifragales</taxon>
        <taxon>Crassulaceae</taxon>
        <taxon>Kalanchoe</taxon>
    </lineage>
</organism>
<proteinExistence type="inferred from homology"/>
<evidence type="ECO:0008006" key="7">
    <source>
        <dbReference type="Google" id="ProtNLM"/>
    </source>
</evidence>